<dbReference type="Pfam" id="PF13516">
    <property type="entry name" value="LRR_6"/>
    <property type="match status" value="2"/>
</dbReference>
<proteinExistence type="predicted"/>
<dbReference type="InterPro" id="IPR001611">
    <property type="entry name" value="Leu-rich_rpt"/>
</dbReference>
<evidence type="ECO:0000256" key="1">
    <source>
        <dbReference type="ARBA" id="ARBA00022468"/>
    </source>
</evidence>
<keyword evidence="3" id="KW-0677">Repeat</keyword>
<dbReference type="GO" id="GO:0005634">
    <property type="term" value="C:nucleus"/>
    <property type="evidence" value="ECO:0007669"/>
    <property type="project" value="TreeGrafter"/>
</dbReference>
<gene>
    <name evidence="6" type="ORF">C0Q70_19085</name>
</gene>
<dbReference type="GO" id="GO:0005829">
    <property type="term" value="C:cytosol"/>
    <property type="evidence" value="ECO:0007669"/>
    <property type="project" value="TreeGrafter"/>
</dbReference>
<evidence type="ECO:0000256" key="4">
    <source>
        <dbReference type="SAM" id="Coils"/>
    </source>
</evidence>
<evidence type="ECO:0000256" key="5">
    <source>
        <dbReference type="SAM" id="MobiDB-lite"/>
    </source>
</evidence>
<dbReference type="OrthoDB" id="120976at2759"/>
<protein>
    <submittedName>
        <fullName evidence="6">Uncharacterized protein</fullName>
    </submittedName>
</protein>
<dbReference type="SMART" id="SM00368">
    <property type="entry name" value="LRR_RI"/>
    <property type="match status" value="3"/>
</dbReference>
<dbReference type="PANTHER" id="PTHR24113:SF12">
    <property type="entry name" value="RAN GTPASE-ACTIVATING PROTEIN 1"/>
    <property type="match status" value="1"/>
</dbReference>
<evidence type="ECO:0000313" key="6">
    <source>
        <dbReference type="EMBL" id="PVD20922.1"/>
    </source>
</evidence>
<organism evidence="6 7">
    <name type="scientific">Pomacea canaliculata</name>
    <name type="common">Golden apple snail</name>
    <dbReference type="NCBI Taxonomy" id="400727"/>
    <lineage>
        <taxon>Eukaryota</taxon>
        <taxon>Metazoa</taxon>
        <taxon>Spiralia</taxon>
        <taxon>Lophotrochozoa</taxon>
        <taxon>Mollusca</taxon>
        <taxon>Gastropoda</taxon>
        <taxon>Caenogastropoda</taxon>
        <taxon>Architaenioglossa</taxon>
        <taxon>Ampullarioidea</taxon>
        <taxon>Ampullariidae</taxon>
        <taxon>Pomacea</taxon>
    </lineage>
</organism>
<accession>A0A2T7NIE3</accession>
<keyword evidence="7" id="KW-1185">Reference proteome</keyword>
<dbReference type="AlphaFoldDB" id="A0A2T7NIE3"/>
<dbReference type="GO" id="GO:0005096">
    <property type="term" value="F:GTPase activator activity"/>
    <property type="evidence" value="ECO:0007669"/>
    <property type="project" value="UniProtKB-KW"/>
</dbReference>
<keyword evidence="2" id="KW-0433">Leucine-rich repeat</keyword>
<dbReference type="Proteomes" id="UP000245119">
    <property type="component" value="Linkage Group LG12"/>
</dbReference>
<comment type="caution">
    <text evidence="6">The sequence shown here is derived from an EMBL/GenBank/DDBJ whole genome shotgun (WGS) entry which is preliminary data.</text>
</comment>
<sequence>MSKSKGKGKKGNDKGKGKKKGKGKGDAEATAVVKKLLKTYEKNCSLSSSQVSPHVRKALKSAITDEKVVTKFIFESMMVENEGDLPVLFEPLIMTLRQERYTYIRDLYVWDYPISYENIANFSLFLERPYYKLRLLELMDCLIEPLSISRFSRVFCLQDQLTTLNLDYNEFGDEGAKYLSEGLKGNTTMLSLSLCFCGLGVTSGTYLGYVISTTAVRELYLDGNNLQCEGATELIKLCVDQAEVEASQREEEVLRKAEEEALRLQEGKKKKKKGPPPPPPVGPWVYKLHLADNGIDNLGEGGSFAPIICMRLFKKLLMNSMCLEEFDLEDNLIGDVGGRELADGLTYRKEHTFNMIVKLGSGLKKKKKGRRGKKKVS</sequence>
<dbReference type="SUPFAM" id="SSF52047">
    <property type="entry name" value="RNI-like"/>
    <property type="match status" value="1"/>
</dbReference>
<dbReference type="GO" id="GO:0048471">
    <property type="term" value="C:perinuclear region of cytoplasm"/>
    <property type="evidence" value="ECO:0007669"/>
    <property type="project" value="TreeGrafter"/>
</dbReference>
<dbReference type="Gene3D" id="3.80.10.10">
    <property type="entry name" value="Ribonuclease Inhibitor"/>
    <property type="match status" value="1"/>
</dbReference>
<evidence type="ECO:0000313" key="7">
    <source>
        <dbReference type="Proteomes" id="UP000245119"/>
    </source>
</evidence>
<dbReference type="EMBL" id="PZQS01000012">
    <property type="protein sequence ID" value="PVD20922.1"/>
    <property type="molecule type" value="Genomic_DNA"/>
</dbReference>
<keyword evidence="4" id="KW-0175">Coiled coil</keyword>
<feature type="coiled-coil region" evidence="4">
    <location>
        <begin position="239"/>
        <end position="267"/>
    </location>
</feature>
<dbReference type="PANTHER" id="PTHR24113">
    <property type="entry name" value="RAN GTPASE-ACTIVATING PROTEIN 1"/>
    <property type="match status" value="1"/>
</dbReference>
<dbReference type="InterPro" id="IPR032675">
    <property type="entry name" value="LRR_dom_sf"/>
</dbReference>
<evidence type="ECO:0000256" key="3">
    <source>
        <dbReference type="ARBA" id="ARBA00022737"/>
    </source>
</evidence>
<feature type="region of interest" description="Disordered" evidence="5">
    <location>
        <begin position="1"/>
        <end position="28"/>
    </location>
</feature>
<dbReference type="GO" id="GO:0031267">
    <property type="term" value="F:small GTPase binding"/>
    <property type="evidence" value="ECO:0007669"/>
    <property type="project" value="TreeGrafter"/>
</dbReference>
<reference evidence="6 7" key="1">
    <citation type="submission" date="2018-04" db="EMBL/GenBank/DDBJ databases">
        <title>The genome of golden apple snail Pomacea canaliculata provides insight into stress tolerance and invasive adaptation.</title>
        <authorList>
            <person name="Liu C."/>
            <person name="Liu B."/>
            <person name="Ren Y."/>
            <person name="Zhang Y."/>
            <person name="Wang H."/>
            <person name="Li S."/>
            <person name="Jiang F."/>
            <person name="Yin L."/>
            <person name="Zhang G."/>
            <person name="Qian W."/>
            <person name="Fan W."/>
        </authorList>
    </citation>
    <scope>NUCLEOTIDE SEQUENCE [LARGE SCALE GENOMIC DNA]</scope>
    <source>
        <strain evidence="6">SZHN2017</strain>
        <tissue evidence="6">Muscle</tissue>
    </source>
</reference>
<name>A0A2T7NIE3_POMCA</name>
<dbReference type="GO" id="GO:0006913">
    <property type="term" value="P:nucleocytoplasmic transport"/>
    <property type="evidence" value="ECO:0007669"/>
    <property type="project" value="TreeGrafter"/>
</dbReference>
<dbReference type="InterPro" id="IPR027038">
    <property type="entry name" value="RanGap"/>
</dbReference>
<evidence type="ECO:0000256" key="2">
    <source>
        <dbReference type="ARBA" id="ARBA00022614"/>
    </source>
</evidence>
<keyword evidence="1" id="KW-0343">GTPase activation</keyword>